<dbReference type="Pfam" id="PF00528">
    <property type="entry name" value="BPD_transp_1"/>
    <property type="match status" value="1"/>
</dbReference>
<feature type="transmembrane region" description="Helical" evidence="7">
    <location>
        <begin position="221"/>
        <end position="242"/>
    </location>
</feature>
<organism evidence="10 11">
    <name type="scientific">Microbacterium mitrae</name>
    <dbReference type="NCBI Taxonomy" id="664640"/>
    <lineage>
        <taxon>Bacteria</taxon>
        <taxon>Bacillati</taxon>
        <taxon>Actinomycetota</taxon>
        <taxon>Actinomycetes</taxon>
        <taxon>Micrococcales</taxon>
        <taxon>Microbacteriaceae</taxon>
        <taxon>Microbacterium</taxon>
    </lineage>
</organism>
<dbReference type="PANTHER" id="PTHR43744">
    <property type="entry name" value="ABC TRANSPORTER PERMEASE PROTEIN MG189-RELATED-RELATED"/>
    <property type="match status" value="1"/>
</dbReference>
<dbReference type="Proteomes" id="UP000321196">
    <property type="component" value="Unassembled WGS sequence"/>
</dbReference>
<dbReference type="GO" id="GO:0005886">
    <property type="term" value="C:plasma membrane"/>
    <property type="evidence" value="ECO:0007669"/>
    <property type="project" value="UniProtKB-SubCell"/>
</dbReference>
<evidence type="ECO:0000256" key="4">
    <source>
        <dbReference type="ARBA" id="ARBA00022692"/>
    </source>
</evidence>
<dbReference type="Gene3D" id="1.10.3720.10">
    <property type="entry name" value="MetI-like"/>
    <property type="match status" value="1"/>
</dbReference>
<feature type="transmembrane region" description="Helical" evidence="7">
    <location>
        <begin position="44"/>
        <end position="68"/>
    </location>
</feature>
<evidence type="ECO:0000259" key="9">
    <source>
        <dbReference type="PROSITE" id="PS50928"/>
    </source>
</evidence>
<evidence type="ECO:0000256" key="1">
    <source>
        <dbReference type="ARBA" id="ARBA00004651"/>
    </source>
</evidence>
<keyword evidence="6 7" id="KW-0472">Membrane</keyword>
<dbReference type="RefSeq" id="WP_147826283.1">
    <property type="nucleotide sequence ID" value="NZ_BAAARG010000001.1"/>
</dbReference>
<feature type="transmembrane region" description="Helical" evidence="7">
    <location>
        <begin position="173"/>
        <end position="192"/>
    </location>
</feature>
<feature type="transmembrane region" description="Helical" evidence="7">
    <location>
        <begin position="104"/>
        <end position="128"/>
    </location>
</feature>
<feature type="transmembrane region" description="Helical" evidence="7">
    <location>
        <begin position="275"/>
        <end position="296"/>
    </location>
</feature>
<name>A0A5C8HM89_9MICO</name>
<evidence type="ECO:0000256" key="7">
    <source>
        <dbReference type="RuleBase" id="RU363032"/>
    </source>
</evidence>
<gene>
    <name evidence="10" type="ORF">FVP60_10695</name>
</gene>
<feature type="region of interest" description="Disordered" evidence="8">
    <location>
        <begin position="1"/>
        <end position="25"/>
    </location>
</feature>
<evidence type="ECO:0000313" key="10">
    <source>
        <dbReference type="EMBL" id="TXK03352.1"/>
    </source>
</evidence>
<keyword evidence="2 7" id="KW-0813">Transport</keyword>
<feature type="transmembrane region" description="Helical" evidence="7">
    <location>
        <begin position="140"/>
        <end position="161"/>
    </location>
</feature>
<dbReference type="GO" id="GO:0055085">
    <property type="term" value="P:transmembrane transport"/>
    <property type="evidence" value="ECO:0007669"/>
    <property type="project" value="InterPro"/>
</dbReference>
<comment type="similarity">
    <text evidence="7">Belongs to the binding-protein-dependent transport system permease family.</text>
</comment>
<evidence type="ECO:0000313" key="11">
    <source>
        <dbReference type="Proteomes" id="UP000321196"/>
    </source>
</evidence>
<dbReference type="EMBL" id="VRSW01000004">
    <property type="protein sequence ID" value="TXK03352.1"/>
    <property type="molecule type" value="Genomic_DNA"/>
</dbReference>
<comment type="subcellular location">
    <subcellularLocation>
        <location evidence="1 7">Cell membrane</location>
        <topology evidence="1 7">Multi-pass membrane protein</topology>
    </subcellularLocation>
</comment>
<feature type="domain" description="ABC transmembrane type-1" evidence="9">
    <location>
        <begin position="105"/>
        <end position="296"/>
    </location>
</feature>
<dbReference type="PROSITE" id="PS50928">
    <property type="entry name" value="ABC_TM1"/>
    <property type="match status" value="1"/>
</dbReference>
<keyword evidence="3" id="KW-1003">Cell membrane</keyword>
<dbReference type="SUPFAM" id="SSF161098">
    <property type="entry name" value="MetI-like"/>
    <property type="match status" value="1"/>
</dbReference>
<keyword evidence="5 7" id="KW-1133">Transmembrane helix</keyword>
<dbReference type="CDD" id="cd06261">
    <property type="entry name" value="TM_PBP2"/>
    <property type="match status" value="1"/>
</dbReference>
<evidence type="ECO:0000256" key="2">
    <source>
        <dbReference type="ARBA" id="ARBA00022448"/>
    </source>
</evidence>
<evidence type="ECO:0000256" key="5">
    <source>
        <dbReference type="ARBA" id="ARBA00022989"/>
    </source>
</evidence>
<dbReference type="InterPro" id="IPR000515">
    <property type="entry name" value="MetI-like"/>
</dbReference>
<comment type="caution">
    <text evidence="10">The sequence shown here is derived from an EMBL/GenBank/DDBJ whole genome shotgun (WGS) entry which is preliminary data.</text>
</comment>
<reference evidence="10 11" key="1">
    <citation type="submission" date="2019-08" db="EMBL/GenBank/DDBJ databases">
        <authorList>
            <person name="Dong K."/>
        </authorList>
    </citation>
    <scope>NUCLEOTIDE SEQUENCE [LARGE SCALE GENOMIC DNA]</scope>
    <source>
        <strain evidence="10 11">M4-8</strain>
    </source>
</reference>
<keyword evidence="11" id="KW-1185">Reference proteome</keyword>
<sequence>MSTNLRDTVLGDLDATPQSGPLDTTSVATLGRQKRTRKHTSTPWNIPAYVMLAVYAIAIAYPLFWMVISSFKTSSEVYQNPWGLPSEWLVKNYAAAWERGISDYFVNSLIVTIVSTIATVAIAALCAYGMVRLRSRVSDVILIVLMGGLVVAPQVSLIPLYKLLDSMNLLDTYWAMILPYVAFRLPMAIILIRSVFLSVPLELVDAATIDGCSSLKTFRHVYLPLSRSVLVTAAVLTAYFAWNEFLFAIVYVDSDAIRTIPAGLMSFRDALSTDWGVLLAGLVIAALPIIVVFLLLQRYFVAGVAAGSVKG</sequence>
<dbReference type="InterPro" id="IPR035906">
    <property type="entry name" value="MetI-like_sf"/>
</dbReference>
<protein>
    <submittedName>
        <fullName evidence="10">Carbohydrate ABC transporter permease</fullName>
    </submittedName>
</protein>
<dbReference type="PANTHER" id="PTHR43744:SF8">
    <property type="entry name" value="SN-GLYCEROL-3-PHOSPHATE TRANSPORT SYSTEM PERMEASE PROTEIN UGPE"/>
    <property type="match status" value="1"/>
</dbReference>
<dbReference type="OrthoDB" id="61122at2"/>
<feature type="compositionally biased region" description="Polar residues" evidence="8">
    <location>
        <begin position="16"/>
        <end position="25"/>
    </location>
</feature>
<evidence type="ECO:0000256" key="8">
    <source>
        <dbReference type="SAM" id="MobiDB-lite"/>
    </source>
</evidence>
<dbReference type="AlphaFoldDB" id="A0A5C8HM89"/>
<accession>A0A5C8HM89</accession>
<proteinExistence type="inferred from homology"/>
<evidence type="ECO:0000256" key="6">
    <source>
        <dbReference type="ARBA" id="ARBA00023136"/>
    </source>
</evidence>
<evidence type="ECO:0000256" key="3">
    <source>
        <dbReference type="ARBA" id="ARBA00022475"/>
    </source>
</evidence>
<keyword evidence="4 7" id="KW-0812">Transmembrane</keyword>